<dbReference type="RefSeq" id="WP_091647164.1">
    <property type="nucleotide sequence ID" value="NZ_FNHQ01000001.1"/>
</dbReference>
<dbReference type="Proteomes" id="UP000199309">
    <property type="component" value="Unassembled WGS sequence"/>
</dbReference>
<keyword evidence="3" id="KW-1185">Reference proteome</keyword>
<accession>A0A1G9PZK3</accession>
<proteinExistence type="predicted"/>
<dbReference type="EMBL" id="FNHQ01000001">
    <property type="protein sequence ID" value="SDM04169.1"/>
    <property type="molecule type" value="Genomic_DNA"/>
</dbReference>
<keyword evidence="1" id="KW-0472">Membrane</keyword>
<evidence type="ECO:0008006" key="4">
    <source>
        <dbReference type="Google" id="ProtNLM"/>
    </source>
</evidence>
<organism evidence="2 3">
    <name type="scientific">Megasphaera paucivorans</name>
    <dbReference type="NCBI Taxonomy" id="349095"/>
    <lineage>
        <taxon>Bacteria</taxon>
        <taxon>Bacillati</taxon>
        <taxon>Bacillota</taxon>
        <taxon>Negativicutes</taxon>
        <taxon>Veillonellales</taxon>
        <taxon>Veillonellaceae</taxon>
        <taxon>Megasphaera</taxon>
    </lineage>
</organism>
<dbReference type="OrthoDB" id="1631820at2"/>
<sequence>MHILGQKKRTFPIVGSIFIIIVLLLSYFFYYTKTPAYSIYIIQKAVEQQDWETFAEHVDTDQVLSVAFDDILEESRSDAEAANMAKNLTAPFLQILKPGLVDSLQDCLHDYVETGNYEANFQDMDIRQRLNLEDMKRDTDLNFVRYKDVSYTKQGDNGSPVVGIVVTDSVLKKSFVLDLAMQKNLDGSWKVIKILNLKEYIQAIKRARQEKLQVLNTGIRQKIDAVVDRGKITANVVSDGVSGRRKSLQIHAILTLHGNKPVHSISGKAYARTADGQQLQFPFSIDLVTAAQSQQTIDIVSELNPFLPKERAFTVQGAEIYAWLIVHCIRYADGTELKDYEVLPDIV</sequence>
<reference evidence="2 3" key="1">
    <citation type="submission" date="2016-10" db="EMBL/GenBank/DDBJ databases">
        <authorList>
            <person name="de Groot N.N."/>
        </authorList>
    </citation>
    <scope>NUCLEOTIDE SEQUENCE [LARGE SCALE GENOMIC DNA]</scope>
    <source>
        <strain evidence="2 3">DSM 16981</strain>
    </source>
</reference>
<name>A0A1G9PZK3_9FIRM</name>
<evidence type="ECO:0000313" key="3">
    <source>
        <dbReference type="Proteomes" id="UP000199309"/>
    </source>
</evidence>
<keyword evidence="1" id="KW-0812">Transmembrane</keyword>
<evidence type="ECO:0000313" key="2">
    <source>
        <dbReference type="EMBL" id="SDM04169.1"/>
    </source>
</evidence>
<keyword evidence="1" id="KW-1133">Transmembrane helix</keyword>
<gene>
    <name evidence="2" type="ORF">SAMN05660299_00056</name>
</gene>
<dbReference type="AlphaFoldDB" id="A0A1G9PZK3"/>
<evidence type="ECO:0000256" key="1">
    <source>
        <dbReference type="SAM" id="Phobius"/>
    </source>
</evidence>
<feature type="transmembrane region" description="Helical" evidence="1">
    <location>
        <begin position="12"/>
        <end position="31"/>
    </location>
</feature>
<protein>
    <recommendedName>
        <fullName evidence="4">DUF2939 domain-containing protein</fullName>
    </recommendedName>
</protein>
<dbReference type="STRING" id="349095.SAMN05660299_00056"/>